<dbReference type="EMBL" id="BPLR01000296">
    <property type="protein sequence ID" value="GIY93726.1"/>
    <property type="molecule type" value="Genomic_DNA"/>
</dbReference>
<dbReference type="AlphaFoldDB" id="A0AAV4XER7"/>
<feature type="region of interest" description="Disordered" evidence="1">
    <location>
        <begin position="110"/>
        <end position="133"/>
    </location>
</feature>
<comment type="caution">
    <text evidence="2">The sequence shown here is derived from an EMBL/GenBank/DDBJ whole genome shotgun (WGS) entry which is preliminary data.</text>
</comment>
<name>A0AAV4XER7_CAEEX</name>
<evidence type="ECO:0000313" key="2">
    <source>
        <dbReference type="EMBL" id="GIY93726.1"/>
    </source>
</evidence>
<evidence type="ECO:0000256" key="1">
    <source>
        <dbReference type="SAM" id="MobiDB-lite"/>
    </source>
</evidence>
<keyword evidence="3" id="KW-1185">Reference proteome</keyword>
<evidence type="ECO:0000313" key="3">
    <source>
        <dbReference type="Proteomes" id="UP001054945"/>
    </source>
</evidence>
<proteinExistence type="predicted"/>
<protein>
    <submittedName>
        <fullName evidence="2">Uncharacterized protein</fullName>
    </submittedName>
</protein>
<organism evidence="2 3">
    <name type="scientific">Caerostris extrusa</name>
    <name type="common">Bark spider</name>
    <name type="synonym">Caerostris bankana</name>
    <dbReference type="NCBI Taxonomy" id="172846"/>
    <lineage>
        <taxon>Eukaryota</taxon>
        <taxon>Metazoa</taxon>
        <taxon>Ecdysozoa</taxon>
        <taxon>Arthropoda</taxon>
        <taxon>Chelicerata</taxon>
        <taxon>Arachnida</taxon>
        <taxon>Araneae</taxon>
        <taxon>Araneomorphae</taxon>
        <taxon>Entelegynae</taxon>
        <taxon>Araneoidea</taxon>
        <taxon>Araneidae</taxon>
        <taxon>Caerostris</taxon>
    </lineage>
</organism>
<reference evidence="2 3" key="1">
    <citation type="submission" date="2021-06" db="EMBL/GenBank/DDBJ databases">
        <title>Caerostris extrusa draft genome.</title>
        <authorList>
            <person name="Kono N."/>
            <person name="Arakawa K."/>
        </authorList>
    </citation>
    <scope>NUCLEOTIDE SEQUENCE [LARGE SCALE GENOMIC DNA]</scope>
</reference>
<accession>A0AAV4XER7</accession>
<sequence>MELVTSSKRFLLKDIKSHLKGPDDRVFHDRVPEASGTESCSSHHSAISPKQNKIIIYKQKERIKYINKNKNPKSRSGLFMHKMKRKNRCRVCKNASGSRWANGTAFCSRQKGSFHPPQRSDIKSSLGRGRLRKSKSRTASVRLGNLSWRLLKHIFGRFGQLVIKTGINEKLVGRSGLFLHKMRRKNLCRVCENTSGSRWAKGTEFVLPKKVLSTLHSAPILNRVCDGADFGSLNH</sequence>
<dbReference type="Proteomes" id="UP001054945">
    <property type="component" value="Unassembled WGS sequence"/>
</dbReference>
<gene>
    <name evidence="2" type="ORF">CEXT_375341</name>
</gene>